<dbReference type="Proteomes" id="UP000245956">
    <property type="component" value="Unassembled WGS sequence"/>
</dbReference>
<protein>
    <submittedName>
        <fullName evidence="2">Uncharacterized protein</fullName>
    </submittedName>
</protein>
<comment type="caution">
    <text evidence="2">The sequence shown here is derived from an EMBL/GenBank/DDBJ whole genome shotgun (WGS) entry which is preliminary data.</text>
</comment>
<evidence type="ECO:0000313" key="3">
    <source>
        <dbReference type="Proteomes" id="UP000245956"/>
    </source>
</evidence>
<accession>A0A2U3E0X4</accession>
<feature type="region of interest" description="Disordered" evidence="1">
    <location>
        <begin position="89"/>
        <end position="125"/>
    </location>
</feature>
<name>A0A2U3E0X4_PURLI</name>
<evidence type="ECO:0000256" key="1">
    <source>
        <dbReference type="SAM" id="MobiDB-lite"/>
    </source>
</evidence>
<dbReference type="AlphaFoldDB" id="A0A2U3E0X4"/>
<dbReference type="EMBL" id="LCWV01000016">
    <property type="protein sequence ID" value="PWI68126.1"/>
    <property type="molecule type" value="Genomic_DNA"/>
</dbReference>
<sequence length="125" mass="13378">MSEKHVGHFHDDEWLSAALAAECISTKARRAESGILLKTRASQDIGGVDAAGGILQRFASTCDALYCSVRYSSVLAARAVICAAMGRSRRDGRPTMAAERAVSGPMQTCDAGADRANTRRVQVHR</sequence>
<reference evidence="2 3" key="1">
    <citation type="journal article" date="2016" name="Front. Microbiol.">
        <title>Genome and transcriptome sequences reveal the specific parasitism of the nematophagous Purpureocillium lilacinum 36-1.</title>
        <authorList>
            <person name="Xie J."/>
            <person name="Li S."/>
            <person name="Mo C."/>
            <person name="Xiao X."/>
            <person name="Peng D."/>
            <person name="Wang G."/>
            <person name="Xiao Y."/>
        </authorList>
    </citation>
    <scope>NUCLEOTIDE SEQUENCE [LARGE SCALE GENOMIC DNA]</scope>
    <source>
        <strain evidence="2 3">36-1</strain>
    </source>
</reference>
<organism evidence="2 3">
    <name type="scientific">Purpureocillium lilacinum</name>
    <name type="common">Paecilomyces lilacinus</name>
    <dbReference type="NCBI Taxonomy" id="33203"/>
    <lineage>
        <taxon>Eukaryota</taxon>
        <taxon>Fungi</taxon>
        <taxon>Dikarya</taxon>
        <taxon>Ascomycota</taxon>
        <taxon>Pezizomycotina</taxon>
        <taxon>Sordariomycetes</taxon>
        <taxon>Hypocreomycetidae</taxon>
        <taxon>Hypocreales</taxon>
        <taxon>Ophiocordycipitaceae</taxon>
        <taxon>Purpureocillium</taxon>
    </lineage>
</organism>
<proteinExistence type="predicted"/>
<gene>
    <name evidence="2" type="ORF">PCL_02527</name>
</gene>
<evidence type="ECO:0000313" key="2">
    <source>
        <dbReference type="EMBL" id="PWI68126.1"/>
    </source>
</evidence>